<dbReference type="InterPro" id="IPR051402">
    <property type="entry name" value="KPR-Related"/>
</dbReference>
<evidence type="ECO:0000256" key="3">
    <source>
        <dbReference type="ARBA" id="ARBA00023002"/>
    </source>
</evidence>
<feature type="domain" description="Ketopantoate reductase C-terminal" evidence="5">
    <location>
        <begin position="178"/>
        <end position="323"/>
    </location>
</feature>
<feature type="domain" description="Ketopantoate reductase N-terminal" evidence="4">
    <location>
        <begin position="3"/>
        <end position="153"/>
    </location>
</feature>
<dbReference type="Pfam" id="PF02558">
    <property type="entry name" value="ApbA"/>
    <property type="match status" value="1"/>
</dbReference>
<evidence type="ECO:0000256" key="2">
    <source>
        <dbReference type="ARBA" id="ARBA00022857"/>
    </source>
</evidence>
<evidence type="ECO:0000256" key="1">
    <source>
        <dbReference type="ARBA" id="ARBA00007870"/>
    </source>
</evidence>
<dbReference type="InterPro" id="IPR013752">
    <property type="entry name" value="KPA_reductase"/>
</dbReference>
<dbReference type="Proteomes" id="UP000637074">
    <property type="component" value="Unassembled WGS sequence"/>
</dbReference>
<dbReference type="InterPro" id="IPR036291">
    <property type="entry name" value="NAD(P)-bd_dom_sf"/>
</dbReference>
<sequence>MKITVIGAGAIGGVIGAYLARAGENVTFVDIARDHVNAMKQSGLRIEAVDEVFTVPVKAMTVVELLASREPLDVVFLAVKAQDTEEAVLQVMDKLHDTSAVVSLQNGLCENIISSLVGQKRTIGCFVNLFADYISPGYIKYGGVGSLYIGELDGSVSSRLKEIHRVLQHWGQAKITDNIWGYLWGKLSYASVLIATALVDEKIADVIDPMENREWLVELASETLRVADKLNIQPMGFDDWEPSIIFSNNNRDRDWDEVHRQLDKHIQRLRTYKKVKTGFWRDLAIHKRKTEVPFYLHPVIELGDEVGVQTPLIQKVLSMIIEIEEGKRQMSWGNIDELRSLYSCSGACKELDN</sequence>
<dbReference type="RefSeq" id="WP_191274037.1">
    <property type="nucleotide sequence ID" value="NZ_BNDS01000012.1"/>
</dbReference>
<dbReference type="InterPro" id="IPR003710">
    <property type="entry name" value="ApbA"/>
</dbReference>
<dbReference type="InterPro" id="IPR013332">
    <property type="entry name" value="KPR_N"/>
</dbReference>
<evidence type="ECO:0000313" key="7">
    <source>
        <dbReference type="Proteomes" id="UP000637074"/>
    </source>
</evidence>
<evidence type="ECO:0008006" key="8">
    <source>
        <dbReference type="Google" id="ProtNLM"/>
    </source>
</evidence>
<evidence type="ECO:0000313" key="6">
    <source>
        <dbReference type="EMBL" id="GHH99376.1"/>
    </source>
</evidence>
<comment type="similarity">
    <text evidence="1">Belongs to the ketopantoate reductase family.</text>
</comment>
<dbReference type="Gene3D" id="1.10.1040.10">
    <property type="entry name" value="N-(1-d-carboxylethyl)-l-norvaline Dehydrogenase, domain 2"/>
    <property type="match status" value="1"/>
</dbReference>
<evidence type="ECO:0000259" key="4">
    <source>
        <dbReference type="Pfam" id="PF02558"/>
    </source>
</evidence>
<keyword evidence="2" id="KW-0521">NADP</keyword>
<dbReference type="EMBL" id="BNDS01000012">
    <property type="protein sequence ID" value="GHH99376.1"/>
    <property type="molecule type" value="Genomic_DNA"/>
</dbReference>
<dbReference type="Pfam" id="PF08546">
    <property type="entry name" value="ApbA_C"/>
    <property type="match status" value="1"/>
</dbReference>
<comment type="caution">
    <text evidence="6">The sequence shown here is derived from an EMBL/GenBank/DDBJ whole genome shotgun (WGS) entry which is preliminary data.</text>
</comment>
<accession>A0ABQ3N5N3</accession>
<keyword evidence="3" id="KW-0560">Oxidoreductase</keyword>
<gene>
    <name evidence="6" type="ORF">AM1BK_29190</name>
</gene>
<organism evidence="6 7">
    <name type="scientific">Neobacillus kokaensis</name>
    <dbReference type="NCBI Taxonomy" id="2759023"/>
    <lineage>
        <taxon>Bacteria</taxon>
        <taxon>Bacillati</taxon>
        <taxon>Bacillota</taxon>
        <taxon>Bacilli</taxon>
        <taxon>Bacillales</taxon>
        <taxon>Bacillaceae</taxon>
        <taxon>Neobacillus</taxon>
    </lineage>
</organism>
<reference evidence="6 7" key="1">
    <citation type="journal article" date="2022" name="Int. J. Syst. Evol. Microbiol.">
        <title>Neobacillus kokaensis sp. nov., isolated from soil.</title>
        <authorList>
            <person name="Yuki K."/>
            <person name="Matsubara H."/>
            <person name="Yamaguchi S."/>
        </authorList>
    </citation>
    <scope>NUCLEOTIDE SEQUENCE [LARGE SCALE GENOMIC DNA]</scope>
    <source>
        <strain evidence="6 7">LOB 377</strain>
    </source>
</reference>
<proteinExistence type="inferred from homology"/>
<dbReference type="PANTHER" id="PTHR21708:SF26">
    <property type="entry name" value="2-DEHYDROPANTOATE 2-REDUCTASE"/>
    <property type="match status" value="1"/>
</dbReference>
<evidence type="ECO:0000259" key="5">
    <source>
        <dbReference type="Pfam" id="PF08546"/>
    </source>
</evidence>
<dbReference type="SUPFAM" id="SSF48179">
    <property type="entry name" value="6-phosphogluconate dehydrogenase C-terminal domain-like"/>
    <property type="match status" value="1"/>
</dbReference>
<dbReference type="InterPro" id="IPR008927">
    <property type="entry name" value="6-PGluconate_DH-like_C_sf"/>
</dbReference>
<dbReference type="SUPFAM" id="SSF51735">
    <property type="entry name" value="NAD(P)-binding Rossmann-fold domains"/>
    <property type="match status" value="1"/>
</dbReference>
<name>A0ABQ3N5N3_9BACI</name>
<dbReference type="PANTHER" id="PTHR21708">
    <property type="entry name" value="PROBABLE 2-DEHYDROPANTOATE 2-REDUCTASE"/>
    <property type="match status" value="1"/>
</dbReference>
<protein>
    <recommendedName>
        <fullName evidence="8">2-dehydropantoate 2-reductase</fullName>
    </recommendedName>
</protein>
<dbReference type="NCBIfam" id="TIGR00745">
    <property type="entry name" value="apbA_panE"/>
    <property type="match status" value="1"/>
</dbReference>
<keyword evidence="7" id="KW-1185">Reference proteome</keyword>
<dbReference type="InterPro" id="IPR013328">
    <property type="entry name" value="6PGD_dom2"/>
</dbReference>
<dbReference type="Gene3D" id="3.40.50.720">
    <property type="entry name" value="NAD(P)-binding Rossmann-like Domain"/>
    <property type="match status" value="1"/>
</dbReference>